<feature type="transmembrane region" description="Helical" evidence="1">
    <location>
        <begin position="214"/>
        <end position="234"/>
    </location>
</feature>
<feature type="transmembrane region" description="Helical" evidence="1">
    <location>
        <begin position="145"/>
        <end position="161"/>
    </location>
</feature>
<feature type="transmembrane region" description="Helical" evidence="1">
    <location>
        <begin position="362"/>
        <end position="382"/>
    </location>
</feature>
<keyword evidence="1" id="KW-0812">Transmembrane</keyword>
<keyword evidence="1" id="KW-1133">Transmembrane helix</keyword>
<evidence type="ECO:0000313" key="3">
    <source>
        <dbReference type="Proteomes" id="UP000289220"/>
    </source>
</evidence>
<evidence type="ECO:0000313" key="2">
    <source>
        <dbReference type="EMBL" id="VDC52042.1"/>
    </source>
</evidence>
<feature type="transmembrane region" description="Helical" evidence="1">
    <location>
        <begin position="63"/>
        <end position="83"/>
    </location>
</feature>
<keyword evidence="1" id="KW-0472">Membrane</keyword>
<dbReference type="AlphaFoldDB" id="A0A7Z8Y6V6"/>
<proteinExistence type="predicted"/>
<organism evidence="2 3">
    <name type="scientific">Brevundimonas mediterranea</name>
    <dbReference type="NCBI Taxonomy" id="74329"/>
    <lineage>
        <taxon>Bacteria</taxon>
        <taxon>Pseudomonadati</taxon>
        <taxon>Pseudomonadota</taxon>
        <taxon>Alphaproteobacteria</taxon>
        <taxon>Caulobacterales</taxon>
        <taxon>Caulobacteraceae</taxon>
        <taxon>Brevundimonas</taxon>
    </lineage>
</organism>
<name>A0A7Z8Y6V6_9CAUL</name>
<comment type="caution">
    <text evidence="2">The sequence shown here is derived from an EMBL/GenBank/DDBJ whole genome shotgun (WGS) entry which is preliminary data.</text>
</comment>
<protein>
    <recommendedName>
        <fullName evidence="4">NnrS family protein</fullName>
    </recommendedName>
</protein>
<dbReference type="Pfam" id="PF05940">
    <property type="entry name" value="NnrS"/>
    <property type="match status" value="1"/>
</dbReference>
<keyword evidence="3" id="KW-1185">Reference proteome</keyword>
<accession>A0A7Z8Y6V6</accession>
<feature type="transmembrane region" description="Helical" evidence="1">
    <location>
        <begin position="337"/>
        <end position="356"/>
    </location>
</feature>
<feature type="transmembrane region" description="Helical" evidence="1">
    <location>
        <begin position="20"/>
        <end position="43"/>
    </location>
</feature>
<feature type="transmembrane region" description="Helical" evidence="1">
    <location>
        <begin position="269"/>
        <end position="290"/>
    </location>
</feature>
<gene>
    <name evidence="2" type="ORF">BREV_BREV_00706</name>
</gene>
<reference evidence="2 3" key="1">
    <citation type="submission" date="2018-11" db="EMBL/GenBank/DDBJ databases">
        <authorList>
            <person name="Peiro R."/>
            <person name="Begona"/>
            <person name="Cbmso G."/>
            <person name="Lopez M."/>
            <person name="Gonzalez S."/>
            <person name="Sacristan E."/>
            <person name="Castillo E."/>
        </authorList>
    </citation>
    <scope>NUCLEOTIDE SEQUENCE [LARGE SCALE GENOMIC DNA]</scope>
    <source>
        <strain evidence="2">Brev_genome</strain>
    </source>
</reference>
<dbReference type="Proteomes" id="UP000289220">
    <property type="component" value="Unassembled WGS sequence"/>
</dbReference>
<dbReference type="EMBL" id="UXHF01000009">
    <property type="protein sequence ID" value="VDC52042.1"/>
    <property type="molecule type" value="Genomic_DNA"/>
</dbReference>
<evidence type="ECO:0008006" key="4">
    <source>
        <dbReference type="Google" id="ProtNLM"/>
    </source>
</evidence>
<feature type="transmembrane region" description="Helical" evidence="1">
    <location>
        <begin position="114"/>
        <end position="133"/>
    </location>
</feature>
<evidence type="ECO:0000256" key="1">
    <source>
        <dbReference type="SAM" id="Phobius"/>
    </source>
</evidence>
<feature type="transmembrane region" description="Helical" evidence="1">
    <location>
        <begin position="240"/>
        <end position="257"/>
    </location>
</feature>
<feature type="transmembrane region" description="Helical" evidence="1">
    <location>
        <begin position="296"/>
        <end position="317"/>
    </location>
</feature>
<dbReference type="RefSeq" id="WP_154725574.1">
    <property type="nucleotide sequence ID" value="NZ_UXHF01000009.1"/>
</dbReference>
<dbReference type="InterPro" id="IPR010266">
    <property type="entry name" value="NnrS"/>
</dbReference>
<sequence>MTTDRPLRALSTPVLFSLGLRPFFLFGALWGAMAAPLWVYVLAHGDGRIAGRAGMDWHIHEMLFGYVGAVIGGFLLTAVPNWTGRAPLAGTPLAVLFGLWAVGRLALSTPGADAFTLLILDGLYLTGLSLVVWRDVLAARNWRNLGVALAVTGLAAANLAFHLRSGEAGGLDAVVRAGLGLIVMLLVLIGGRVTPNFTRNWLARQGRGRLPAPASRFDLGVMAFTLTALVAWVWRADHPAVGVVLALAGLLNGVRLARWCGWRTAGEPLVWILHLGYAWLAVGLVLLGLAAMGASFAPSAGVHALTTGAMGVMILAVMTRATRGHTGRPLEADRATVVLYGLANLAAVVRVAGGLWPEVYGAALIVAGGLWAASLLGYALVYGPMLLGPRLR</sequence>
<feature type="transmembrane region" description="Helical" evidence="1">
    <location>
        <begin position="173"/>
        <end position="193"/>
    </location>
</feature>